<protein>
    <submittedName>
        <fullName evidence="1">Uncharacterized protein</fullName>
    </submittedName>
</protein>
<sequence length="34" mass="3828">MDQAQSGYVGAGSDTPLPELQQFFDQYMRVFLST</sequence>
<dbReference type="AlphaFoldDB" id="X0VAF8"/>
<comment type="caution">
    <text evidence="1">The sequence shown here is derived from an EMBL/GenBank/DDBJ whole genome shotgun (WGS) entry which is preliminary data.</text>
</comment>
<feature type="non-terminal residue" evidence="1">
    <location>
        <position position="34"/>
    </location>
</feature>
<proteinExistence type="predicted"/>
<name>X0VAF8_9ZZZZ</name>
<dbReference type="EMBL" id="BARS01013523">
    <property type="protein sequence ID" value="GAF97585.1"/>
    <property type="molecule type" value="Genomic_DNA"/>
</dbReference>
<organism evidence="1">
    <name type="scientific">marine sediment metagenome</name>
    <dbReference type="NCBI Taxonomy" id="412755"/>
    <lineage>
        <taxon>unclassified sequences</taxon>
        <taxon>metagenomes</taxon>
        <taxon>ecological metagenomes</taxon>
    </lineage>
</organism>
<gene>
    <name evidence="1" type="ORF">S01H1_23427</name>
</gene>
<evidence type="ECO:0000313" key="1">
    <source>
        <dbReference type="EMBL" id="GAF97585.1"/>
    </source>
</evidence>
<reference evidence="1" key="1">
    <citation type="journal article" date="2014" name="Front. Microbiol.">
        <title>High frequency of phylogenetically diverse reductive dehalogenase-homologous genes in deep subseafloor sedimentary metagenomes.</title>
        <authorList>
            <person name="Kawai M."/>
            <person name="Futagami T."/>
            <person name="Toyoda A."/>
            <person name="Takaki Y."/>
            <person name="Nishi S."/>
            <person name="Hori S."/>
            <person name="Arai W."/>
            <person name="Tsubouchi T."/>
            <person name="Morono Y."/>
            <person name="Uchiyama I."/>
            <person name="Ito T."/>
            <person name="Fujiyama A."/>
            <person name="Inagaki F."/>
            <person name="Takami H."/>
        </authorList>
    </citation>
    <scope>NUCLEOTIDE SEQUENCE</scope>
    <source>
        <strain evidence="1">Expedition CK06-06</strain>
    </source>
</reference>
<accession>X0VAF8</accession>